<organism evidence="1 2">
    <name type="scientific">Bacillus suaedaesalsae</name>
    <dbReference type="NCBI Taxonomy" id="2810349"/>
    <lineage>
        <taxon>Bacteria</taxon>
        <taxon>Bacillati</taxon>
        <taxon>Bacillota</taxon>
        <taxon>Bacilli</taxon>
        <taxon>Bacillales</taxon>
        <taxon>Bacillaceae</taxon>
        <taxon>Bacillus</taxon>
    </lineage>
</organism>
<dbReference type="RefSeq" id="WP_204205177.1">
    <property type="nucleotide sequence ID" value="NZ_JAFELM010000044.1"/>
</dbReference>
<dbReference type="InterPro" id="IPR025029">
    <property type="entry name" value="DUF3918"/>
</dbReference>
<evidence type="ECO:0000313" key="1">
    <source>
        <dbReference type="EMBL" id="MBM6619690.1"/>
    </source>
</evidence>
<proteinExistence type="predicted"/>
<comment type="caution">
    <text evidence="1">The sequence shown here is derived from an EMBL/GenBank/DDBJ whole genome shotgun (WGS) entry which is preliminary data.</text>
</comment>
<name>A0ABS2DMG1_9BACI</name>
<accession>A0ABS2DMG1</accession>
<sequence>MNRTMTTLVALGVGAYAYKMARGNNLMSNRTMKQLRKRVTKMM</sequence>
<dbReference type="Proteomes" id="UP001518925">
    <property type="component" value="Unassembled WGS sequence"/>
</dbReference>
<dbReference type="EMBL" id="JAFELM010000044">
    <property type="protein sequence ID" value="MBM6619690.1"/>
    <property type="molecule type" value="Genomic_DNA"/>
</dbReference>
<keyword evidence="2" id="KW-1185">Reference proteome</keyword>
<dbReference type="Pfam" id="PF13056">
    <property type="entry name" value="DUF3918"/>
    <property type="match status" value="1"/>
</dbReference>
<gene>
    <name evidence="1" type="ORF">JR050_18670</name>
</gene>
<reference evidence="1 2" key="1">
    <citation type="submission" date="2021-02" db="EMBL/GenBank/DDBJ databases">
        <title>Bacillus sp. RD4P76, an endophyte from a halophyte.</title>
        <authorList>
            <person name="Sun J.-Q."/>
        </authorList>
    </citation>
    <scope>NUCLEOTIDE SEQUENCE [LARGE SCALE GENOMIC DNA]</scope>
    <source>
        <strain evidence="1 2">RD4P76</strain>
    </source>
</reference>
<evidence type="ECO:0000313" key="2">
    <source>
        <dbReference type="Proteomes" id="UP001518925"/>
    </source>
</evidence>
<protein>
    <submittedName>
        <fullName evidence="1">YrzQ family protein</fullName>
    </submittedName>
</protein>